<evidence type="ECO:0000256" key="2">
    <source>
        <dbReference type="SAM" id="MobiDB-lite"/>
    </source>
</evidence>
<dbReference type="OrthoDB" id="3248421at2759"/>
<protein>
    <submittedName>
        <fullName evidence="3">Uncharacterized protein</fullName>
    </submittedName>
</protein>
<feature type="region of interest" description="Disordered" evidence="2">
    <location>
        <begin position="108"/>
        <end position="215"/>
    </location>
</feature>
<proteinExistence type="predicted"/>
<accession>M5G7H0</accession>
<feature type="region of interest" description="Disordered" evidence="2">
    <location>
        <begin position="624"/>
        <end position="652"/>
    </location>
</feature>
<gene>
    <name evidence="3" type="ORF">DACRYDRAFT_19444</name>
</gene>
<feature type="region of interest" description="Disordered" evidence="2">
    <location>
        <begin position="365"/>
        <end position="482"/>
    </location>
</feature>
<evidence type="ECO:0000313" key="3">
    <source>
        <dbReference type="EMBL" id="EJU06161.1"/>
    </source>
</evidence>
<dbReference type="PANTHER" id="PTHR13484:SF0">
    <property type="entry name" value="PRE-MRNA 3'-END-PROCESSING FACTOR FIP1"/>
    <property type="match status" value="1"/>
</dbReference>
<organism evidence="3 4">
    <name type="scientific">Dacryopinax primogenitus (strain DJM 731)</name>
    <name type="common">Brown rot fungus</name>
    <dbReference type="NCBI Taxonomy" id="1858805"/>
    <lineage>
        <taxon>Eukaryota</taxon>
        <taxon>Fungi</taxon>
        <taxon>Dikarya</taxon>
        <taxon>Basidiomycota</taxon>
        <taxon>Agaricomycotina</taxon>
        <taxon>Dacrymycetes</taxon>
        <taxon>Dacrymycetales</taxon>
        <taxon>Dacrymycetaceae</taxon>
        <taxon>Dacryopinax</taxon>
    </lineage>
</organism>
<evidence type="ECO:0000313" key="4">
    <source>
        <dbReference type="Proteomes" id="UP000030653"/>
    </source>
</evidence>
<feature type="compositionally biased region" description="Basic and acidic residues" evidence="2">
    <location>
        <begin position="124"/>
        <end position="140"/>
    </location>
</feature>
<dbReference type="InterPro" id="IPR051187">
    <property type="entry name" value="Pre-mRNA_3'-end_processing_reg"/>
</dbReference>
<dbReference type="OMA" id="SERAYMG"/>
<feature type="compositionally biased region" description="Low complexity" evidence="2">
    <location>
        <begin position="330"/>
        <end position="342"/>
    </location>
</feature>
<feature type="compositionally biased region" description="Basic and acidic residues" evidence="2">
    <location>
        <begin position="148"/>
        <end position="175"/>
    </location>
</feature>
<feature type="region of interest" description="Disordered" evidence="2">
    <location>
        <begin position="505"/>
        <end position="526"/>
    </location>
</feature>
<dbReference type="EMBL" id="JH795855">
    <property type="protein sequence ID" value="EJU06161.1"/>
    <property type="molecule type" value="Genomic_DNA"/>
</dbReference>
<keyword evidence="1" id="KW-0175">Coiled coil</keyword>
<dbReference type="HOGENOM" id="CLU_380821_0_0_1"/>
<feature type="compositionally biased region" description="Acidic residues" evidence="2">
    <location>
        <begin position="630"/>
        <end position="650"/>
    </location>
</feature>
<dbReference type="STRING" id="1858805.M5G7H0"/>
<feature type="region of interest" description="Disordered" evidence="2">
    <location>
        <begin position="314"/>
        <end position="345"/>
    </location>
</feature>
<feature type="coiled-coil region" evidence="1">
    <location>
        <begin position="258"/>
        <end position="290"/>
    </location>
</feature>
<reference evidence="3 4" key="1">
    <citation type="journal article" date="2012" name="Science">
        <title>The Paleozoic origin of enzymatic lignin decomposition reconstructed from 31 fungal genomes.</title>
        <authorList>
            <person name="Floudas D."/>
            <person name="Binder M."/>
            <person name="Riley R."/>
            <person name="Barry K."/>
            <person name="Blanchette R.A."/>
            <person name="Henrissat B."/>
            <person name="Martinez A.T."/>
            <person name="Otillar R."/>
            <person name="Spatafora J.W."/>
            <person name="Yadav J.S."/>
            <person name="Aerts A."/>
            <person name="Benoit I."/>
            <person name="Boyd A."/>
            <person name="Carlson A."/>
            <person name="Copeland A."/>
            <person name="Coutinho P.M."/>
            <person name="de Vries R.P."/>
            <person name="Ferreira P."/>
            <person name="Findley K."/>
            <person name="Foster B."/>
            <person name="Gaskell J."/>
            <person name="Glotzer D."/>
            <person name="Gorecki P."/>
            <person name="Heitman J."/>
            <person name="Hesse C."/>
            <person name="Hori C."/>
            <person name="Igarashi K."/>
            <person name="Jurgens J.A."/>
            <person name="Kallen N."/>
            <person name="Kersten P."/>
            <person name="Kohler A."/>
            <person name="Kuees U."/>
            <person name="Kumar T.K.A."/>
            <person name="Kuo A."/>
            <person name="LaButti K."/>
            <person name="Larrondo L.F."/>
            <person name="Lindquist E."/>
            <person name="Ling A."/>
            <person name="Lombard V."/>
            <person name="Lucas S."/>
            <person name="Lundell T."/>
            <person name="Martin R."/>
            <person name="McLaughlin D.J."/>
            <person name="Morgenstern I."/>
            <person name="Morin E."/>
            <person name="Murat C."/>
            <person name="Nagy L.G."/>
            <person name="Nolan M."/>
            <person name="Ohm R.A."/>
            <person name="Patyshakuliyeva A."/>
            <person name="Rokas A."/>
            <person name="Ruiz-Duenas F.J."/>
            <person name="Sabat G."/>
            <person name="Salamov A."/>
            <person name="Samejima M."/>
            <person name="Schmutz J."/>
            <person name="Slot J.C."/>
            <person name="St John F."/>
            <person name="Stenlid J."/>
            <person name="Sun H."/>
            <person name="Sun S."/>
            <person name="Syed K."/>
            <person name="Tsang A."/>
            <person name="Wiebenga A."/>
            <person name="Young D."/>
            <person name="Pisabarro A."/>
            <person name="Eastwood D.C."/>
            <person name="Martin F."/>
            <person name="Cullen D."/>
            <person name="Grigoriev I.V."/>
            <person name="Hibbett D.S."/>
        </authorList>
    </citation>
    <scope>NUCLEOTIDE SEQUENCE [LARGE SCALE GENOMIC DNA]</scope>
    <source>
        <strain evidence="3 4">DJM-731 SS1</strain>
    </source>
</reference>
<dbReference type="RefSeq" id="XP_040633055.1">
    <property type="nucleotide sequence ID" value="XM_040771512.1"/>
</dbReference>
<dbReference type="PANTHER" id="PTHR13484">
    <property type="entry name" value="FIP1-LIKE 1 PROTEIN"/>
    <property type="match status" value="1"/>
</dbReference>
<sequence length="727" mass="81248">MQNGVNYQALIPRTVTYRDPQTGEMKKGIQYLPPHLAGLAQGGGGAVSPTYPNYPTYSADPRMMNAQMPPFPAFPVMGTIPKKDQERAVKEYNRQLKEYERVNRRITRENEGPGYPPGASMGIYDREREREMDREGREGRGMFGNLFGRRDRGEREREREREEREREREERRHMSDYVGPTAGPPPPPPGAGLNPGLGAGTRSRRGSLVSAPPPVMPGVGTGPMGGGMPIPPMGDPVGGLANAMGNLSVDPMADYTRARRLSGDERNLRRERAELDREEYERERLRAHSRIGDPEDIIERTRSRAADREEIEREMEMAGVGPGPAGPGLGPASLGSAGLRSGRLGRRPSMQDIAAGAAAGGGVPIPPMGGPAGGPGMAPPIPGVPGVDPYLSGHSRRSTVDDRYGPPPLPGAGGMPAPMPGGPGVPGAGPYESRHRKMGSAYDREEMREREREDLREDRRERERERERERDGRGGGMARSASRTALALLEGTARAGTLLGTLLPRGRTALPANQEEDTAPRPQRRGAGISTQMFMVLEDIDQLLMQLPPRPGVLKSHDVNRDDWDRFVTDLAYAWSGEMGRALRRPRRSHLLVEIVETWNLEFFMRRGIEAILYKGRERRTGDIERAHSEEDDEDEYEYGSDSSDDDDTDYSERAYMGRGRYSYKPGEAFRYEEAARGLLDRYRQRRELRRTRRREQERTHRAPERRGEKLWSLYFTAIRYHGHSLV</sequence>
<feature type="compositionally biased region" description="Gly residues" evidence="2">
    <location>
        <begin position="320"/>
        <end position="329"/>
    </location>
</feature>
<name>M5G7H0_DACPD</name>
<dbReference type="GeneID" id="63686574"/>
<feature type="compositionally biased region" description="Basic and acidic residues" evidence="2">
    <location>
        <begin position="442"/>
        <end position="473"/>
    </location>
</feature>
<evidence type="ECO:0000256" key="1">
    <source>
        <dbReference type="SAM" id="Coils"/>
    </source>
</evidence>
<keyword evidence="4" id="KW-1185">Reference proteome</keyword>
<dbReference type="AlphaFoldDB" id="M5G7H0"/>
<dbReference type="GO" id="GO:0005847">
    <property type="term" value="C:mRNA cleavage and polyadenylation specificity factor complex"/>
    <property type="evidence" value="ECO:0007669"/>
    <property type="project" value="TreeGrafter"/>
</dbReference>
<dbReference type="Proteomes" id="UP000030653">
    <property type="component" value="Unassembled WGS sequence"/>
</dbReference>